<sequence>MLHKLEAGGEHLMGKGDVITLRGWDLGGTEANAPGTRREALPDAPATVTVPPEPSEIHSSLRLPLGQCCLKFSAWATHRAAGYSCQRTARVAGSSPTAGSAERECLAKTLLSARSLHSIYCTGRPVPL</sequence>
<proteinExistence type="predicted"/>
<gene>
    <name evidence="2" type="ORF">DR999_PMT17190</name>
</gene>
<evidence type="ECO:0000313" key="3">
    <source>
        <dbReference type="Proteomes" id="UP000297703"/>
    </source>
</evidence>
<keyword evidence="2" id="KW-0675">Receptor</keyword>
<reference evidence="2 3" key="2">
    <citation type="submission" date="2019-04" db="EMBL/GenBank/DDBJ databases">
        <title>The genome sequence of big-headed turtle.</title>
        <authorList>
            <person name="Gong S."/>
        </authorList>
    </citation>
    <scope>NUCLEOTIDE SEQUENCE [LARGE SCALE GENOMIC DNA]</scope>
    <source>
        <strain evidence="2">DO16091913</strain>
        <tissue evidence="2">Muscle</tissue>
    </source>
</reference>
<accession>A0A4D9DV62</accession>
<organism evidence="2 3">
    <name type="scientific">Platysternon megacephalum</name>
    <name type="common">big-headed turtle</name>
    <dbReference type="NCBI Taxonomy" id="55544"/>
    <lineage>
        <taxon>Eukaryota</taxon>
        <taxon>Metazoa</taxon>
        <taxon>Chordata</taxon>
        <taxon>Craniata</taxon>
        <taxon>Vertebrata</taxon>
        <taxon>Euteleostomi</taxon>
        <taxon>Archelosauria</taxon>
        <taxon>Testudinata</taxon>
        <taxon>Testudines</taxon>
        <taxon>Cryptodira</taxon>
        <taxon>Durocryptodira</taxon>
        <taxon>Testudinoidea</taxon>
        <taxon>Platysternidae</taxon>
        <taxon>Platysternon</taxon>
    </lineage>
</organism>
<comment type="caution">
    <text evidence="2">The sequence shown here is derived from an EMBL/GenBank/DDBJ whole genome shotgun (WGS) entry which is preliminary data.</text>
</comment>
<dbReference type="EMBL" id="QXTE01000261">
    <property type="protein sequence ID" value="TFK00655.1"/>
    <property type="molecule type" value="Genomic_DNA"/>
</dbReference>
<evidence type="ECO:0000313" key="2">
    <source>
        <dbReference type="EMBL" id="TFK00655.1"/>
    </source>
</evidence>
<name>A0A4D9DV62_9SAUR</name>
<dbReference type="AlphaFoldDB" id="A0A4D9DV62"/>
<evidence type="ECO:0000256" key="1">
    <source>
        <dbReference type="SAM" id="MobiDB-lite"/>
    </source>
</evidence>
<protein>
    <submittedName>
        <fullName evidence="2">Ephrin type-B receptor 5-like</fullName>
    </submittedName>
</protein>
<reference evidence="2 3" key="1">
    <citation type="submission" date="2019-04" db="EMBL/GenBank/DDBJ databases">
        <title>Draft genome of the big-headed turtle Platysternon megacephalum.</title>
        <authorList>
            <person name="Gong S."/>
        </authorList>
    </citation>
    <scope>NUCLEOTIDE SEQUENCE [LARGE SCALE GENOMIC DNA]</scope>
    <source>
        <strain evidence="2">DO16091913</strain>
        <tissue evidence="2">Muscle</tissue>
    </source>
</reference>
<feature type="region of interest" description="Disordered" evidence="1">
    <location>
        <begin position="30"/>
        <end position="55"/>
    </location>
</feature>
<dbReference type="Proteomes" id="UP000297703">
    <property type="component" value="Unassembled WGS sequence"/>
</dbReference>
<keyword evidence="3" id="KW-1185">Reference proteome</keyword>